<proteinExistence type="predicted"/>
<dbReference type="RefSeq" id="WP_236501612.1">
    <property type="nucleotide sequence ID" value="NZ_CP091244.1"/>
</dbReference>
<dbReference type="Proteomes" id="UP001054801">
    <property type="component" value="Chromosome"/>
</dbReference>
<keyword evidence="3" id="KW-1185">Reference proteome</keyword>
<evidence type="ECO:0000256" key="1">
    <source>
        <dbReference type="SAM" id="Phobius"/>
    </source>
</evidence>
<keyword evidence="1" id="KW-0812">Transmembrane</keyword>
<feature type="transmembrane region" description="Helical" evidence="1">
    <location>
        <begin position="7"/>
        <end position="26"/>
    </location>
</feature>
<reference evidence="2" key="1">
    <citation type="journal article" date="2022" name="Microorganisms">
        <title>Two New Species of Filamentous Sulfur Bacteria of the Genus Thiothrix, Thiothrix winogradskyi sp. nov. and 'Candidatus Thiothrix sulfatifontis' sp. nov.</title>
        <authorList>
            <person name="Ravin N.V."/>
            <person name="Rossetti S."/>
            <person name="Beletsky A.V."/>
            <person name="Kadnikov V.V."/>
            <person name="Rudenko T.S."/>
            <person name="Smolyakov D.D."/>
            <person name="Moskvitina M.I."/>
            <person name="Gureeva M.V."/>
            <person name="Mardanov A.V."/>
            <person name="Grabovich M.Y."/>
        </authorList>
    </citation>
    <scope>NUCLEOTIDE SEQUENCE</scope>
    <source>
        <strain evidence="2">CT3</strain>
    </source>
</reference>
<keyword evidence="1" id="KW-1133">Transmembrane helix</keyword>
<sequence>MNIAEQIIILIGLLIGGAIATVVGLVPDWETYKIIAALLIAVFAVGKITLSL</sequence>
<gene>
    <name evidence="2" type="ORF">L2Y54_09465</name>
</gene>
<feature type="transmembrane region" description="Helical" evidence="1">
    <location>
        <begin position="32"/>
        <end position="50"/>
    </location>
</feature>
<accession>A0ABY3T6L8</accession>
<keyword evidence="1" id="KW-0472">Membrane</keyword>
<dbReference type="EMBL" id="CP091244">
    <property type="protein sequence ID" value="UJS26246.1"/>
    <property type="molecule type" value="Genomic_DNA"/>
</dbReference>
<organism evidence="2 3">
    <name type="scientific">Thiothrix winogradskyi</name>
    <dbReference type="NCBI Taxonomy" id="96472"/>
    <lineage>
        <taxon>Bacteria</taxon>
        <taxon>Pseudomonadati</taxon>
        <taxon>Pseudomonadota</taxon>
        <taxon>Gammaproteobacteria</taxon>
        <taxon>Thiotrichales</taxon>
        <taxon>Thiotrichaceae</taxon>
        <taxon>Thiothrix</taxon>
    </lineage>
</organism>
<evidence type="ECO:0000313" key="3">
    <source>
        <dbReference type="Proteomes" id="UP001054801"/>
    </source>
</evidence>
<evidence type="ECO:0000313" key="2">
    <source>
        <dbReference type="EMBL" id="UJS26246.1"/>
    </source>
</evidence>
<protein>
    <submittedName>
        <fullName evidence="2">Uncharacterized protein</fullName>
    </submittedName>
</protein>
<name>A0ABY3T6L8_9GAMM</name>